<feature type="region of interest" description="Disordered" evidence="6">
    <location>
        <begin position="1296"/>
        <end position="1356"/>
    </location>
</feature>
<reference evidence="8 9" key="1">
    <citation type="journal article" date="2018" name="PLoS Genet.">
        <title>Population sequencing reveals clonal diversity and ancestral inbreeding in the grapevine cultivar Chardonnay.</title>
        <authorList>
            <person name="Roach M.J."/>
            <person name="Johnson D.L."/>
            <person name="Bohlmann J."/>
            <person name="van Vuuren H.J."/>
            <person name="Jones S.J."/>
            <person name="Pretorius I.S."/>
            <person name="Schmidt S.A."/>
            <person name="Borneman A.R."/>
        </authorList>
    </citation>
    <scope>NUCLEOTIDE SEQUENCE [LARGE SCALE GENOMIC DNA]</scope>
    <source>
        <strain evidence="9">cv. Chardonnay</strain>
        <tissue evidence="8">Leaf</tissue>
    </source>
</reference>
<dbReference type="Pfam" id="PF23121">
    <property type="entry name" value="SPOC_AIPP2"/>
    <property type="match status" value="1"/>
</dbReference>
<dbReference type="InterPro" id="IPR011011">
    <property type="entry name" value="Znf_FYVE_PHD"/>
</dbReference>
<evidence type="ECO:0000256" key="1">
    <source>
        <dbReference type="ARBA" id="ARBA00022723"/>
    </source>
</evidence>
<evidence type="ECO:0000256" key="5">
    <source>
        <dbReference type="ARBA" id="ARBA00023163"/>
    </source>
</evidence>
<keyword evidence="3" id="KW-0862">Zinc</keyword>
<evidence type="ECO:0000313" key="8">
    <source>
        <dbReference type="EMBL" id="RVX14498.1"/>
    </source>
</evidence>
<dbReference type="GO" id="GO:0034244">
    <property type="term" value="P:negative regulation of transcription elongation by RNA polymerase II"/>
    <property type="evidence" value="ECO:0007669"/>
    <property type="project" value="InterPro"/>
</dbReference>
<feature type="region of interest" description="Disordered" evidence="6">
    <location>
        <begin position="717"/>
        <end position="738"/>
    </location>
</feature>
<gene>
    <name evidence="8" type="ORF">CK203_017233</name>
</gene>
<feature type="region of interest" description="Disordered" evidence="6">
    <location>
        <begin position="106"/>
        <end position="127"/>
    </location>
</feature>
<feature type="compositionally biased region" description="Polar residues" evidence="6">
    <location>
        <begin position="726"/>
        <end position="738"/>
    </location>
</feature>
<dbReference type="EMBL" id="QGNW01000021">
    <property type="protein sequence ID" value="RVX14498.1"/>
    <property type="molecule type" value="Genomic_DNA"/>
</dbReference>
<keyword evidence="1" id="KW-0479">Metal-binding</keyword>
<feature type="region of interest" description="Disordered" evidence="6">
    <location>
        <begin position="191"/>
        <end position="212"/>
    </location>
</feature>
<dbReference type="InterPro" id="IPR001965">
    <property type="entry name" value="Znf_PHD"/>
</dbReference>
<keyword evidence="4" id="KW-0805">Transcription regulation</keyword>
<dbReference type="GO" id="GO:0008270">
    <property type="term" value="F:zinc ion binding"/>
    <property type="evidence" value="ECO:0007669"/>
    <property type="project" value="UniProtKB-KW"/>
</dbReference>
<accession>A0A438JZY9</accession>
<organism evidence="8 9">
    <name type="scientific">Vitis vinifera</name>
    <name type="common">Grape</name>
    <dbReference type="NCBI Taxonomy" id="29760"/>
    <lineage>
        <taxon>Eukaryota</taxon>
        <taxon>Viridiplantae</taxon>
        <taxon>Streptophyta</taxon>
        <taxon>Embryophyta</taxon>
        <taxon>Tracheophyta</taxon>
        <taxon>Spermatophyta</taxon>
        <taxon>Magnoliopsida</taxon>
        <taxon>eudicotyledons</taxon>
        <taxon>Gunneridae</taxon>
        <taxon>Pentapetalae</taxon>
        <taxon>rosids</taxon>
        <taxon>Vitales</taxon>
        <taxon>Vitaceae</taxon>
        <taxon>Viteae</taxon>
        <taxon>Vitis</taxon>
    </lineage>
</organism>
<dbReference type="SMART" id="SM00249">
    <property type="entry name" value="PHD"/>
    <property type="match status" value="1"/>
</dbReference>
<proteinExistence type="predicted"/>
<dbReference type="InterPro" id="IPR049914">
    <property type="entry name" value="PHD1-3/5-6"/>
</dbReference>
<dbReference type="PANTHER" id="PTHR33304:SF15">
    <property type="entry name" value="ZINC FINGER PHD-TYPE DOMAIN-CONTAINING PROTEIN"/>
    <property type="match status" value="1"/>
</dbReference>
<sequence>MQRVCYPVLILHAFDRVASLVGKMTEFSDEGCQEKIASRCFFNDAELLSPCKSNASDDQQHTSSETSNLLSGCSSHESFSENAESKHKNQNDLECPGDDISCISRADGPVGDHNGEGDRKNVSYSSASVNSSPIAVATVNVEPTSHCLVSSHCGEELEHKSEFTKESMRKTAGLSNKLDPSEISYLRGVYAGPSPTSRKGEPSECSGKQVESSSARVAVATSSFGGQMPGIPNCARSVKSDIDLDDGHQETEAVHFSDKKEHSEKSCALLETSSAQKGPLQSQLVDDNVKSDVLEYEVSIFSSQFILPRYLHPHAKGTYIAYPVVYIFSNYEAFYGHLVVKDDGQSLAIFNFVGLHGWGVGGITLHGYFSCASGKQVKVCDICGDAGLEELLATCTKCSDGAEHIYCMRIKLEKVPGRGWMCEECMAKEETQKEMKCTIGFLKGSSLNQTRKNSGNSSTSKFENFLEFESMDSTVSRSRTKSLDSAPQFSAKRPADSLETVPVTKKRTLETLTRPTKPFLLEDHFICETEALAFLGSLLKSNSFHILDANLKVKLPEKAVLQMQKFTRETDTSDMKKGIGRMMSKSLSFNGVGSKHLNVAQSKVKMFSSNFSHVEDLKRLRHAKQNSLQRDHKSKSYNPHMISPVAGSGDSAPTTDKKQLLVWLAGVSGAKRSALCLSDVDKDPSPRMSDSSHEPKLNRGIPEVVLTSSSSLTINRHNCNPGAILQDQSSQTGKSSNQEEQSRVICSFSQPRLKISVGSRSVHCHRCKGIGHSRESCPTMSSQVPILDAGNSKEVNKSSKMGDVAKAAIVGKDELHKRSRCPNQSDELSMSSSNVNSKVSSSDYLSRHSSWLVNLFSADETNEQQIRVAKDVRWHVEHNTQAANMIKVENSNSVVPSDERLYVRDVPRLASTVSFPSRISAVPELDYIWQGGFEVHRIGRLSSHYTGIQAHLSTCASPKVLEVVHMLPPKIILEEVPRLSTWPAQFMENYATEDNIALYFFAADLESYGRNYKSLLEWMIKNDLALKGNLKGIELLIFSSKLLPEKSQRWNALSFLWGVFRVRRVNNSEHVPTSHIQVSVPCLNILPSDQDLSITTSGQLFESRSATNVAPQELRRINSGRTSFDQKPSRVNTISCSSAPIGEQFSNDMLQTNISLNEHRGCEGRVEVDPKLCLQARGEHRSEGMKVEEKTECERAQSDFCGMYEYNTARDAKYSGNGYPSGVNDPHCSFPVEDQRCQGAHKIEISEKLKMTGGSAFSASGSVDLGLGVKFSQQQVPSIDGEDQAKSGYPNLELSLGAEKKPTKQEMAPSFLGIVNKKSNQDKHQNPESNRKNSDEELSLSLSLGLSFPDRTNARA</sequence>
<name>A0A438JZY9_VITVI</name>
<evidence type="ECO:0000256" key="6">
    <source>
        <dbReference type="SAM" id="MobiDB-lite"/>
    </source>
</evidence>
<dbReference type="InterPro" id="IPR013083">
    <property type="entry name" value="Znf_RING/FYVE/PHD"/>
</dbReference>
<feature type="domain" description="Zinc finger PHD-type" evidence="7">
    <location>
        <begin position="379"/>
        <end position="426"/>
    </location>
</feature>
<feature type="region of interest" description="Disordered" evidence="6">
    <location>
        <begin position="623"/>
        <end position="653"/>
    </location>
</feature>
<evidence type="ECO:0000256" key="3">
    <source>
        <dbReference type="ARBA" id="ARBA00022833"/>
    </source>
</evidence>
<dbReference type="GO" id="GO:0140566">
    <property type="term" value="F:histone reader activity"/>
    <property type="evidence" value="ECO:0007669"/>
    <property type="project" value="InterPro"/>
</dbReference>
<evidence type="ECO:0000313" key="9">
    <source>
        <dbReference type="Proteomes" id="UP000288805"/>
    </source>
</evidence>
<evidence type="ECO:0000259" key="7">
    <source>
        <dbReference type="SMART" id="SM00249"/>
    </source>
</evidence>
<keyword evidence="5" id="KW-0804">Transcription</keyword>
<evidence type="ECO:0000256" key="4">
    <source>
        <dbReference type="ARBA" id="ARBA00023015"/>
    </source>
</evidence>
<evidence type="ECO:0000256" key="2">
    <source>
        <dbReference type="ARBA" id="ARBA00022771"/>
    </source>
</evidence>
<feature type="region of interest" description="Disordered" evidence="6">
    <location>
        <begin position="54"/>
        <end position="76"/>
    </location>
</feature>
<keyword evidence="2" id="KW-0863">Zinc-finger</keyword>
<protein>
    <recommendedName>
        <fullName evidence="7">Zinc finger PHD-type domain-containing protein</fullName>
    </recommendedName>
</protein>
<feature type="region of interest" description="Disordered" evidence="6">
    <location>
        <begin position="678"/>
        <end position="697"/>
    </location>
</feature>
<dbReference type="InterPro" id="IPR056280">
    <property type="entry name" value="AIPP2-like_SPOC"/>
</dbReference>
<dbReference type="Proteomes" id="UP000288805">
    <property type="component" value="Unassembled WGS sequence"/>
</dbReference>
<comment type="caution">
    <text evidence="8">The sequence shown here is derived from an EMBL/GenBank/DDBJ whole genome shotgun (WGS) entry which is preliminary data.</text>
</comment>
<dbReference type="SUPFAM" id="SSF57903">
    <property type="entry name" value="FYVE/PHD zinc finger"/>
    <property type="match status" value="1"/>
</dbReference>
<feature type="compositionally biased region" description="Basic and acidic residues" evidence="6">
    <location>
        <begin position="1319"/>
        <end position="1335"/>
    </location>
</feature>
<dbReference type="Gene3D" id="3.30.40.10">
    <property type="entry name" value="Zinc/RING finger domain, C3HC4 (zinc finger)"/>
    <property type="match status" value="1"/>
</dbReference>
<dbReference type="PANTHER" id="PTHR33304">
    <property type="match status" value="1"/>
</dbReference>
<feature type="compositionally biased region" description="Basic and acidic residues" evidence="6">
    <location>
        <begin position="679"/>
        <end position="697"/>
    </location>
</feature>